<organism evidence="2 3">
    <name type="scientific">Penicillium subrubescens</name>
    <dbReference type="NCBI Taxonomy" id="1316194"/>
    <lineage>
        <taxon>Eukaryota</taxon>
        <taxon>Fungi</taxon>
        <taxon>Dikarya</taxon>
        <taxon>Ascomycota</taxon>
        <taxon>Pezizomycotina</taxon>
        <taxon>Eurotiomycetes</taxon>
        <taxon>Eurotiomycetidae</taxon>
        <taxon>Eurotiales</taxon>
        <taxon>Aspergillaceae</taxon>
        <taxon>Penicillium</taxon>
    </lineage>
</organism>
<accession>A0A1Q5UK59</accession>
<feature type="compositionally biased region" description="Basic and acidic residues" evidence="1">
    <location>
        <begin position="59"/>
        <end position="71"/>
    </location>
</feature>
<sequence length="117" mass="12505">MPCCNGTVHMKSIQEQDICLIFRVGLRDGSDAMGASKVNFTPFGKTSIKTGRAGPSLGDTRDHTDQGDDRHSPRRGGNWEKIGGSFMVSASLPASEGHACCFREGARAKPGNTRHDG</sequence>
<keyword evidence="3" id="KW-1185">Reference proteome</keyword>
<evidence type="ECO:0000313" key="2">
    <source>
        <dbReference type="EMBL" id="OKP12839.1"/>
    </source>
</evidence>
<protein>
    <submittedName>
        <fullName evidence="2">Uncharacterized protein</fullName>
    </submittedName>
</protein>
<dbReference type="EMBL" id="MNBE01000177">
    <property type="protein sequence ID" value="OKP12839.1"/>
    <property type="molecule type" value="Genomic_DNA"/>
</dbReference>
<feature type="region of interest" description="Disordered" evidence="1">
    <location>
        <begin position="42"/>
        <end position="82"/>
    </location>
</feature>
<dbReference type="Proteomes" id="UP000186955">
    <property type="component" value="Unassembled WGS sequence"/>
</dbReference>
<evidence type="ECO:0000256" key="1">
    <source>
        <dbReference type="SAM" id="MobiDB-lite"/>
    </source>
</evidence>
<proteinExistence type="predicted"/>
<evidence type="ECO:0000313" key="3">
    <source>
        <dbReference type="Proteomes" id="UP000186955"/>
    </source>
</evidence>
<dbReference type="AlphaFoldDB" id="A0A1Q5UK59"/>
<reference evidence="2 3" key="1">
    <citation type="submission" date="2016-10" db="EMBL/GenBank/DDBJ databases">
        <title>Genome sequence of the ascomycete fungus Penicillium subrubescens.</title>
        <authorList>
            <person name="De Vries R.P."/>
            <person name="Peng M."/>
            <person name="Dilokpimol A."/>
            <person name="Hilden K."/>
            <person name="Makela M.R."/>
            <person name="Grigoriev I."/>
            <person name="Riley R."/>
            <person name="Granchi Z."/>
        </authorList>
    </citation>
    <scope>NUCLEOTIDE SEQUENCE [LARGE SCALE GENOMIC DNA]</scope>
    <source>
        <strain evidence="2 3">CBS 132785</strain>
    </source>
</reference>
<name>A0A1Q5UK59_9EURO</name>
<gene>
    <name evidence="2" type="ORF">PENSUB_1571</name>
</gene>
<comment type="caution">
    <text evidence="2">The sequence shown here is derived from an EMBL/GenBank/DDBJ whole genome shotgun (WGS) entry which is preliminary data.</text>
</comment>